<organism evidence="3 4">
    <name type="scientific">Polarella glacialis</name>
    <name type="common">Dinoflagellate</name>
    <dbReference type="NCBI Taxonomy" id="89957"/>
    <lineage>
        <taxon>Eukaryota</taxon>
        <taxon>Sar</taxon>
        <taxon>Alveolata</taxon>
        <taxon>Dinophyceae</taxon>
        <taxon>Suessiales</taxon>
        <taxon>Suessiaceae</taxon>
        <taxon>Polarella</taxon>
    </lineage>
</organism>
<dbReference type="EMBL" id="CAJNNW010024722">
    <property type="protein sequence ID" value="CAE8673891.1"/>
    <property type="molecule type" value="Genomic_DNA"/>
</dbReference>
<feature type="region of interest" description="Disordered" evidence="1">
    <location>
        <begin position="201"/>
        <end position="241"/>
    </location>
</feature>
<feature type="transmembrane region" description="Helical" evidence="2">
    <location>
        <begin position="34"/>
        <end position="56"/>
    </location>
</feature>
<keyword evidence="2" id="KW-0812">Transmembrane</keyword>
<keyword evidence="2" id="KW-1133">Transmembrane helix</keyword>
<proteinExistence type="predicted"/>
<reference evidence="3" key="1">
    <citation type="submission" date="2021-02" db="EMBL/GenBank/DDBJ databases">
        <authorList>
            <person name="Dougan E. K."/>
            <person name="Rhodes N."/>
            <person name="Thang M."/>
            <person name="Chan C."/>
        </authorList>
    </citation>
    <scope>NUCLEOTIDE SEQUENCE</scope>
</reference>
<keyword evidence="2" id="KW-0472">Membrane</keyword>
<gene>
    <name evidence="3" type="ORF">PGLA2088_LOCUS18721</name>
</gene>
<protein>
    <submittedName>
        <fullName evidence="3">Uncharacterized protein</fullName>
    </submittedName>
</protein>
<comment type="caution">
    <text evidence="3">The sequence shown here is derived from an EMBL/GenBank/DDBJ whole genome shotgun (WGS) entry which is preliminary data.</text>
</comment>
<evidence type="ECO:0000313" key="4">
    <source>
        <dbReference type="Proteomes" id="UP000626109"/>
    </source>
</evidence>
<accession>A0A813JD33</accession>
<name>A0A813JD33_POLGL</name>
<evidence type="ECO:0000256" key="1">
    <source>
        <dbReference type="SAM" id="MobiDB-lite"/>
    </source>
</evidence>
<dbReference type="AlphaFoldDB" id="A0A813JD33"/>
<evidence type="ECO:0000256" key="2">
    <source>
        <dbReference type="SAM" id="Phobius"/>
    </source>
</evidence>
<evidence type="ECO:0000313" key="3">
    <source>
        <dbReference type="EMBL" id="CAE8673891.1"/>
    </source>
</evidence>
<dbReference type="Proteomes" id="UP000626109">
    <property type="component" value="Unassembled WGS sequence"/>
</dbReference>
<sequence length="431" mass="45150">MFEDASSLPQAVSNLNRGSDGSLLQEASSSWATILIWCAVLWLMLIFFTLLITSILPCLMGLVKQEFEVPEVSVNAANESAEGQKHGNWLGSLVSKAVQSYDTKKALGVDVTFGSISVHVSTGEVEITDLVVGSPDGYYSPLLQISKVLVDLDMSKLMYSLGSEVEVEKTAIENFTLTIEKTFTTSNLNDFLKFLSSSNENLKQGTSAPQEPEAPHQEEQSGGFFSRWFSPKKGKQSKSNRTMTLREVSLRHIGVKMGFYCLAGQGISLRAGDLAYSDFDTQMCKSMGNTTAPLDIIPFLVMTLLRTILDNVLGDRITEAVQQGVVDACTDVMNSTAVVNSSLVAGVQEGAAKVGEVVAAGADAGEAVVHAGGAAANAGAVAVLSASDAVVNAAGAAVYSVSSAAASTASSLLPVSGSSKSAVIVTGHGVN</sequence>